<dbReference type="AlphaFoldDB" id="A0A2N5U2T4"/>
<dbReference type="EMBL" id="PGCI01000253">
    <property type="protein sequence ID" value="PLW32051.1"/>
    <property type="molecule type" value="Genomic_DNA"/>
</dbReference>
<dbReference type="GO" id="GO:0006633">
    <property type="term" value="P:fatty acid biosynthetic process"/>
    <property type="evidence" value="ECO:0007669"/>
    <property type="project" value="InterPro"/>
</dbReference>
<accession>A0A2N5U2T4</accession>
<evidence type="ECO:0000313" key="4">
    <source>
        <dbReference type="Proteomes" id="UP000235392"/>
    </source>
</evidence>
<dbReference type="InterPro" id="IPR013537">
    <property type="entry name" value="AcCoA_COase_cen"/>
</dbReference>
<evidence type="ECO:0000313" key="3">
    <source>
        <dbReference type="EMBL" id="PLW32051.1"/>
    </source>
</evidence>
<dbReference type="Pfam" id="PF08326">
    <property type="entry name" value="ACC_central"/>
    <property type="match status" value="1"/>
</dbReference>
<feature type="region of interest" description="Disordered" evidence="1">
    <location>
        <begin position="1"/>
        <end position="26"/>
    </location>
</feature>
<organism evidence="3 4">
    <name type="scientific">Puccinia coronata f. sp. avenae</name>
    <dbReference type="NCBI Taxonomy" id="200324"/>
    <lineage>
        <taxon>Eukaryota</taxon>
        <taxon>Fungi</taxon>
        <taxon>Dikarya</taxon>
        <taxon>Basidiomycota</taxon>
        <taxon>Pucciniomycotina</taxon>
        <taxon>Pucciniomycetes</taxon>
        <taxon>Pucciniales</taxon>
        <taxon>Pucciniaceae</taxon>
        <taxon>Puccinia</taxon>
    </lineage>
</organism>
<name>A0A2N5U2T4_9BASI</name>
<reference evidence="3 4" key="1">
    <citation type="submission" date="2017-11" db="EMBL/GenBank/DDBJ databases">
        <title>De novo assembly and phasing of dikaryotic genomes from two isolates of Puccinia coronata f. sp. avenae, the causal agent of oat crown rust.</title>
        <authorList>
            <person name="Miller M.E."/>
            <person name="Zhang Y."/>
            <person name="Omidvar V."/>
            <person name="Sperschneider J."/>
            <person name="Schwessinger B."/>
            <person name="Raley C."/>
            <person name="Palmer J.M."/>
            <person name="Garnica D."/>
            <person name="Upadhyaya N."/>
            <person name="Rathjen J."/>
            <person name="Taylor J.M."/>
            <person name="Park R.F."/>
            <person name="Dodds P.N."/>
            <person name="Hirsch C.D."/>
            <person name="Kianian S.F."/>
            <person name="Figueroa M."/>
        </authorList>
    </citation>
    <scope>NUCLEOTIDE SEQUENCE [LARGE SCALE GENOMIC DNA]</scope>
    <source>
        <strain evidence="3">12SD80</strain>
    </source>
</reference>
<dbReference type="Proteomes" id="UP000235392">
    <property type="component" value="Unassembled WGS sequence"/>
</dbReference>
<comment type="caution">
    <text evidence="3">The sequence shown here is derived from an EMBL/GenBank/DDBJ whole genome shotgun (WGS) entry which is preliminary data.</text>
</comment>
<gene>
    <name evidence="3" type="ORF">PCASD_18465</name>
</gene>
<proteinExistence type="predicted"/>
<dbReference type="GO" id="GO:0003989">
    <property type="term" value="F:acetyl-CoA carboxylase activity"/>
    <property type="evidence" value="ECO:0007669"/>
    <property type="project" value="InterPro"/>
</dbReference>
<evidence type="ECO:0000256" key="1">
    <source>
        <dbReference type="SAM" id="MobiDB-lite"/>
    </source>
</evidence>
<feature type="domain" description="Acetyl-CoA carboxylase central" evidence="2">
    <location>
        <begin position="15"/>
        <end position="71"/>
    </location>
</feature>
<dbReference type="GO" id="GO:0005524">
    <property type="term" value="F:ATP binding"/>
    <property type="evidence" value="ECO:0007669"/>
    <property type="project" value="InterPro"/>
</dbReference>
<protein>
    <recommendedName>
        <fullName evidence="2">Acetyl-CoA carboxylase central domain-containing protein</fullName>
    </recommendedName>
</protein>
<sequence>MVNSQDLLQDSELPLEAAHTKGPEFPSNPLRKIMDLFLDDGICPQDRQTVLNTLAPLEDVINRFKGGIKSMAT</sequence>
<evidence type="ECO:0000259" key="2">
    <source>
        <dbReference type="Pfam" id="PF08326"/>
    </source>
</evidence>